<dbReference type="RefSeq" id="WP_119548727.1">
    <property type="nucleotide sequence ID" value="NZ_QXIR01000030.1"/>
</dbReference>
<feature type="transmembrane region" description="Helical" evidence="2">
    <location>
        <begin position="15"/>
        <end position="37"/>
    </location>
</feature>
<dbReference type="EMBL" id="QXIR01000030">
    <property type="protein sequence ID" value="RIW29698.1"/>
    <property type="molecule type" value="Genomic_DNA"/>
</dbReference>
<proteinExistence type="predicted"/>
<keyword evidence="5" id="KW-1185">Reference proteome</keyword>
<name>A0A3A1QR89_9BACI</name>
<gene>
    <name evidence="4" type="ORF">D3H55_18135</name>
</gene>
<evidence type="ECO:0000256" key="1">
    <source>
        <dbReference type="SAM" id="Coils"/>
    </source>
</evidence>
<reference evidence="4 5" key="1">
    <citation type="submission" date="2018-09" db="EMBL/GenBank/DDBJ databases">
        <title>Bacillus saliacetes sp. nov., isolated from Thai shrimp paste (Ka-pi).</title>
        <authorList>
            <person name="Daroonpunt R."/>
            <person name="Tanasupawat S."/>
            <person name="Yiamsombut S."/>
        </authorList>
    </citation>
    <scope>NUCLEOTIDE SEQUENCE [LARGE SCALE GENOMIC DNA]</scope>
    <source>
        <strain evidence="4 5">SKP7-4</strain>
    </source>
</reference>
<evidence type="ECO:0000313" key="4">
    <source>
        <dbReference type="EMBL" id="RIW29698.1"/>
    </source>
</evidence>
<feature type="domain" description="Sporulation membrane protein YtrI C-terminal" evidence="3">
    <location>
        <begin position="80"/>
        <end position="164"/>
    </location>
</feature>
<organism evidence="4 5">
    <name type="scientific">Bacillus salacetis</name>
    <dbReference type="NCBI Taxonomy" id="2315464"/>
    <lineage>
        <taxon>Bacteria</taxon>
        <taxon>Bacillati</taxon>
        <taxon>Bacillota</taxon>
        <taxon>Bacilli</taxon>
        <taxon>Bacillales</taxon>
        <taxon>Bacillaceae</taxon>
        <taxon>Bacillus</taxon>
    </lineage>
</organism>
<dbReference type="AlphaFoldDB" id="A0A3A1QR89"/>
<dbReference type="NCBIfam" id="NF041479">
    <property type="entry name" value="spor_membprot_YtrI"/>
    <property type="match status" value="1"/>
</dbReference>
<feature type="coiled-coil region" evidence="1">
    <location>
        <begin position="38"/>
        <end position="72"/>
    </location>
</feature>
<protein>
    <submittedName>
        <fullName evidence="4">Sporulation protein</fullName>
    </submittedName>
</protein>
<dbReference type="Pfam" id="PF26347">
    <property type="entry name" value="YtrI_sporulation"/>
    <property type="match status" value="1"/>
</dbReference>
<keyword evidence="1" id="KW-0175">Coiled coil</keyword>
<sequence>MRIPPYYRQPSWQRFFAGALIGGVISWMVFLFMFGVLQEEQTSLIKEQQKTINDLEVDISHWQEDFKELNKENSKLLTIQDIKLEIVNAKEYRINDSLSVFQAEEEIKSDLSPLLAKDLDSVYKNKDLVKKTIENKILKINDKRYKVKIKEIYFYTVIQIILELEYDG</sequence>
<evidence type="ECO:0000256" key="2">
    <source>
        <dbReference type="SAM" id="Phobius"/>
    </source>
</evidence>
<keyword evidence="2" id="KW-0472">Membrane</keyword>
<keyword evidence="2" id="KW-1133">Transmembrane helix</keyword>
<dbReference type="InterPro" id="IPR058620">
    <property type="entry name" value="YtrI_C"/>
</dbReference>
<evidence type="ECO:0000259" key="3">
    <source>
        <dbReference type="Pfam" id="PF26347"/>
    </source>
</evidence>
<accession>A0A3A1QR89</accession>
<keyword evidence="2" id="KW-0812">Transmembrane</keyword>
<dbReference type="InterPro" id="IPR048198">
    <property type="entry name" value="YtrI"/>
</dbReference>
<comment type="caution">
    <text evidence="4">The sequence shown here is derived from an EMBL/GenBank/DDBJ whole genome shotgun (WGS) entry which is preliminary data.</text>
</comment>
<evidence type="ECO:0000313" key="5">
    <source>
        <dbReference type="Proteomes" id="UP000265801"/>
    </source>
</evidence>
<dbReference type="Proteomes" id="UP000265801">
    <property type="component" value="Unassembled WGS sequence"/>
</dbReference>
<dbReference type="OrthoDB" id="2691164at2"/>